<name>A0A0E0AJY7_9ORYZ</name>
<dbReference type="Proteomes" id="UP000026961">
    <property type="component" value="Chromosome 7"/>
</dbReference>
<organism evidence="1">
    <name type="scientific">Oryza glumipatula</name>
    <dbReference type="NCBI Taxonomy" id="40148"/>
    <lineage>
        <taxon>Eukaryota</taxon>
        <taxon>Viridiplantae</taxon>
        <taxon>Streptophyta</taxon>
        <taxon>Embryophyta</taxon>
        <taxon>Tracheophyta</taxon>
        <taxon>Spermatophyta</taxon>
        <taxon>Magnoliopsida</taxon>
        <taxon>Liliopsida</taxon>
        <taxon>Poales</taxon>
        <taxon>Poaceae</taxon>
        <taxon>BOP clade</taxon>
        <taxon>Oryzoideae</taxon>
        <taxon>Oryzeae</taxon>
        <taxon>Oryzinae</taxon>
        <taxon>Oryza</taxon>
    </lineage>
</organism>
<sequence length="129" mass="14157">MSPRRRQCGRGKVRLFRPVAPAAESAVEAAESAWRRLAGGSRGCGLGGFLSTKSGARAFVLSVELLCVLSASARFVVVDLRLDLKRSRYIQRIEAAVPEEKERQLGGMHHAVYTYKPQLRSGSTLVRIC</sequence>
<dbReference type="Gramene" id="OGLUM07G14180.1">
    <property type="protein sequence ID" value="OGLUM07G14180.1"/>
    <property type="gene ID" value="OGLUM07G14180"/>
</dbReference>
<evidence type="ECO:0000313" key="1">
    <source>
        <dbReference type="EnsemblPlants" id="OGLUM07G14180.1"/>
    </source>
</evidence>
<proteinExistence type="predicted"/>
<keyword evidence="2" id="KW-1185">Reference proteome</keyword>
<dbReference type="EnsemblPlants" id="OGLUM07G14180.1">
    <property type="protein sequence ID" value="OGLUM07G14180.1"/>
    <property type="gene ID" value="OGLUM07G14180"/>
</dbReference>
<reference evidence="1" key="2">
    <citation type="submission" date="2018-05" db="EMBL/GenBank/DDBJ databases">
        <title>OgluRS3 (Oryza glumaepatula Reference Sequence Version 3).</title>
        <authorList>
            <person name="Zhang J."/>
            <person name="Kudrna D."/>
            <person name="Lee S."/>
            <person name="Talag J."/>
            <person name="Welchert J."/>
            <person name="Wing R.A."/>
        </authorList>
    </citation>
    <scope>NUCLEOTIDE SEQUENCE [LARGE SCALE GENOMIC DNA]</scope>
</reference>
<evidence type="ECO:0000313" key="2">
    <source>
        <dbReference type="Proteomes" id="UP000026961"/>
    </source>
</evidence>
<protein>
    <submittedName>
        <fullName evidence="1">Uncharacterized protein</fullName>
    </submittedName>
</protein>
<accession>A0A0E0AJY7</accession>
<dbReference type="HOGENOM" id="CLU_1996174_0_0_1"/>
<reference evidence="1" key="1">
    <citation type="submission" date="2015-04" db="UniProtKB">
        <authorList>
            <consortium name="EnsemblPlants"/>
        </authorList>
    </citation>
    <scope>IDENTIFICATION</scope>
</reference>
<dbReference type="AlphaFoldDB" id="A0A0E0AJY7"/>